<reference evidence="1 2" key="1">
    <citation type="submission" date="2015-03" db="EMBL/GenBank/DDBJ databases">
        <title>Genome sequencing of Methylobacterium aquaticum DSM16371 type strain.</title>
        <authorList>
            <person name="Chaudhry V."/>
            <person name="Patil P.B."/>
        </authorList>
    </citation>
    <scope>NUCLEOTIDE SEQUENCE [LARGE SCALE GENOMIC DNA]</scope>
    <source>
        <strain evidence="1 2">DSM 16371</strain>
    </source>
</reference>
<accession>A0A0J6S3T8</accession>
<evidence type="ECO:0000313" key="2">
    <source>
        <dbReference type="Proteomes" id="UP000035929"/>
    </source>
</evidence>
<name>A0A0J6S3T8_9HYPH</name>
<dbReference type="OrthoDB" id="7574435at2"/>
<dbReference type="RefSeq" id="WP_048467163.1">
    <property type="nucleotide sequence ID" value="NZ_LABX01000264.1"/>
</dbReference>
<dbReference type="AlphaFoldDB" id="A0A0J6S3T8"/>
<gene>
    <name evidence="1" type="ORF">VP06_28485</name>
</gene>
<proteinExistence type="predicted"/>
<dbReference type="PATRIC" id="fig|270351.6.peg.3956"/>
<comment type="caution">
    <text evidence="1">The sequence shown here is derived from an EMBL/GenBank/DDBJ whole genome shotgun (WGS) entry which is preliminary data.</text>
</comment>
<dbReference type="EMBL" id="LABX01000264">
    <property type="protein sequence ID" value="KMO28148.1"/>
    <property type="molecule type" value="Genomic_DNA"/>
</dbReference>
<organism evidence="1 2">
    <name type="scientific">Methylobacterium aquaticum</name>
    <dbReference type="NCBI Taxonomy" id="270351"/>
    <lineage>
        <taxon>Bacteria</taxon>
        <taxon>Pseudomonadati</taxon>
        <taxon>Pseudomonadota</taxon>
        <taxon>Alphaproteobacteria</taxon>
        <taxon>Hyphomicrobiales</taxon>
        <taxon>Methylobacteriaceae</taxon>
        <taxon>Methylobacterium</taxon>
    </lineage>
</organism>
<protein>
    <submittedName>
        <fullName evidence="1">Uncharacterized protein</fullName>
    </submittedName>
</protein>
<sequence length="83" mass="9187">MTKLLLGMLPRGLTREQAAAYCGCETVEAFDAWVRRKIVPPAMPGTCRWDRKAIDRALDRLSGLLAPEAAGQSFEEWAAQHAD</sequence>
<evidence type="ECO:0000313" key="1">
    <source>
        <dbReference type="EMBL" id="KMO28148.1"/>
    </source>
</evidence>
<dbReference type="Proteomes" id="UP000035929">
    <property type="component" value="Unassembled WGS sequence"/>
</dbReference>